<evidence type="ECO:0000313" key="2">
    <source>
        <dbReference type="EMBL" id="GFD51856.1"/>
    </source>
</evidence>
<gene>
    <name evidence="2" type="ORF">Tci_923825</name>
</gene>
<feature type="compositionally biased region" description="Polar residues" evidence="1">
    <location>
        <begin position="34"/>
        <end position="44"/>
    </location>
</feature>
<organism evidence="2">
    <name type="scientific">Tanacetum cinerariifolium</name>
    <name type="common">Dalmatian daisy</name>
    <name type="synonym">Chrysanthemum cinerariifolium</name>
    <dbReference type="NCBI Taxonomy" id="118510"/>
    <lineage>
        <taxon>Eukaryota</taxon>
        <taxon>Viridiplantae</taxon>
        <taxon>Streptophyta</taxon>
        <taxon>Embryophyta</taxon>
        <taxon>Tracheophyta</taxon>
        <taxon>Spermatophyta</taxon>
        <taxon>Magnoliopsida</taxon>
        <taxon>eudicotyledons</taxon>
        <taxon>Gunneridae</taxon>
        <taxon>Pentapetalae</taxon>
        <taxon>asterids</taxon>
        <taxon>campanulids</taxon>
        <taxon>Asterales</taxon>
        <taxon>Asteraceae</taxon>
        <taxon>Asteroideae</taxon>
        <taxon>Anthemideae</taxon>
        <taxon>Anthemidinae</taxon>
        <taxon>Tanacetum</taxon>
    </lineage>
</organism>
<protein>
    <submittedName>
        <fullName evidence="2">Uncharacterized protein</fullName>
    </submittedName>
</protein>
<evidence type="ECO:0000256" key="1">
    <source>
        <dbReference type="SAM" id="MobiDB-lite"/>
    </source>
</evidence>
<sequence length="69" mass="7619">MAGRKHRESRWNKAAQTQTRPNKLITEPPESTPLHDSSTASVTQRTSVKWLCGQHLGEGFTASSRLSAT</sequence>
<dbReference type="EMBL" id="BKCJ011775324">
    <property type="protein sequence ID" value="GFD51856.1"/>
    <property type="molecule type" value="Genomic_DNA"/>
</dbReference>
<feature type="region of interest" description="Disordered" evidence="1">
    <location>
        <begin position="1"/>
        <end position="44"/>
    </location>
</feature>
<name>A0A699X1U6_TANCI</name>
<accession>A0A699X1U6</accession>
<dbReference type="AlphaFoldDB" id="A0A699X1U6"/>
<comment type="caution">
    <text evidence="2">The sequence shown here is derived from an EMBL/GenBank/DDBJ whole genome shotgun (WGS) entry which is preliminary data.</text>
</comment>
<proteinExistence type="predicted"/>
<reference evidence="2" key="1">
    <citation type="journal article" date="2019" name="Sci. Rep.">
        <title>Draft genome of Tanacetum cinerariifolium, the natural source of mosquito coil.</title>
        <authorList>
            <person name="Yamashiro T."/>
            <person name="Shiraishi A."/>
            <person name="Satake H."/>
            <person name="Nakayama K."/>
        </authorList>
    </citation>
    <scope>NUCLEOTIDE SEQUENCE</scope>
</reference>
<feature type="non-terminal residue" evidence="2">
    <location>
        <position position="69"/>
    </location>
</feature>